<proteinExistence type="predicted"/>
<organism evidence="1 2">
    <name type="scientific">Streptomyces edwardsiae</name>
    <dbReference type="NCBI Taxonomy" id="3075527"/>
    <lineage>
        <taxon>Bacteria</taxon>
        <taxon>Bacillati</taxon>
        <taxon>Actinomycetota</taxon>
        <taxon>Actinomycetes</taxon>
        <taxon>Kitasatosporales</taxon>
        <taxon>Streptomycetaceae</taxon>
        <taxon>Streptomyces</taxon>
    </lineage>
</organism>
<gene>
    <name evidence="1" type="ORF">RM705_04260</name>
</gene>
<name>A0ABU2PP21_9ACTN</name>
<comment type="caution">
    <text evidence="1">The sequence shown here is derived from an EMBL/GenBank/DDBJ whole genome shotgun (WGS) entry which is preliminary data.</text>
</comment>
<accession>A0ABU2PP21</accession>
<evidence type="ECO:0008006" key="3">
    <source>
        <dbReference type="Google" id="ProtNLM"/>
    </source>
</evidence>
<reference evidence="2" key="1">
    <citation type="submission" date="2023-07" db="EMBL/GenBank/DDBJ databases">
        <title>30 novel species of actinomycetes from the DSMZ collection.</title>
        <authorList>
            <person name="Nouioui I."/>
        </authorList>
    </citation>
    <scope>NUCLEOTIDE SEQUENCE [LARGE SCALE GENOMIC DNA]</scope>
    <source>
        <strain evidence="2">DSM 41636</strain>
    </source>
</reference>
<dbReference type="RefSeq" id="WP_311641437.1">
    <property type="nucleotide sequence ID" value="NZ_JAVRFA010000003.1"/>
</dbReference>
<dbReference type="EMBL" id="JAVRFA010000003">
    <property type="protein sequence ID" value="MDT0393921.1"/>
    <property type="molecule type" value="Genomic_DNA"/>
</dbReference>
<sequence>MAIRTDPAARAVSSPRTLADEYAARWSELSERWAARPGAVLGTLGPAGTSSDLTARFLAAEHGLSVELFRTFDEVLDQLLLEKLDFALVPSAYAGLTRFHWHRDLRLRAFFPRATPEYGIAAGGDDGIPPGDGPVPVAAMWEVRRIYAEVAPPALRDREVRWVDASSTQHAAEIVAGGGARLAVTNAPGVRAHGLRWVATRPGAEILWTLFDRTGEPEPTYTADRRP</sequence>
<protein>
    <recommendedName>
        <fullName evidence="3">Prephenate dehydratase</fullName>
    </recommendedName>
</protein>
<evidence type="ECO:0000313" key="2">
    <source>
        <dbReference type="Proteomes" id="UP001183881"/>
    </source>
</evidence>
<evidence type="ECO:0000313" key="1">
    <source>
        <dbReference type="EMBL" id="MDT0393921.1"/>
    </source>
</evidence>
<dbReference type="Proteomes" id="UP001183881">
    <property type="component" value="Unassembled WGS sequence"/>
</dbReference>
<keyword evidence="2" id="KW-1185">Reference proteome</keyword>